<dbReference type="GO" id="GO:0000139">
    <property type="term" value="C:Golgi membrane"/>
    <property type="evidence" value="ECO:0007669"/>
    <property type="project" value="UniProtKB-SubCell"/>
</dbReference>
<dbReference type="EMBL" id="JACGWO010000001">
    <property type="protein sequence ID" value="KAK4439637.1"/>
    <property type="molecule type" value="Genomic_DNA"/>
</dbReference>
<dbReference type="Pfam" id="PF03765">
    <property type="entry name" value="CRAL_TRIO_N"/>
    <property type="match status" value="1"/>
</dbReference>
<evidence type="ECO:0000313" key="8">
    <source>
        <dbReference type="EMBL" id="KAK4439637.1"/>
    </source>
</evidence>
<dbReference type="GO" id="GO:0015031">
    <property type="term" value="P:protein transport"/>
    <property type="evidence" value="ECO:0007669"/>
    <property type="project" value="UniProtKB-KW"/>
</dbReference>
<dbReference type="PANTHER" id="PTHR45657:SF8">
    <property type="entry name" value="PHOSPHATIDYLINOSITOL_PHOSPHATIDYLCHOLINE TRANSFER PROTEIN SFH13"/>
    <property type="match status" value="1"/>
</dbReference>
<dbReference type="Gene3D" id="1.10.8.20">
    <property type="entry name" value="N-terminal domain of phosphatidylinositol transfer protein sec14p"/>
    <property type="match status" value="1"/>
</dbReference>
<dbReference type="GO" id="GO:0005886">
    <property type="term" value="C:plasma membrane"/>
    <property type="evidence" value="ECO:0007669"/>
    <property type="project" value="UniProtKB-SubCell"/>
</dbReference>
<dbReference type="Gene3D" id="3.40.525.10">
    <property type="entry name" value="CRAL-TRIO lipid binding domain"/>
    <property type="match status" value="1"/>
</dbReference>
<accession>A0AAE2CYT4</accession>
<dbReference type="SUPFAM" id="SSF46938">
    <property type="entry name" value="CRAL/TRIO N-terminal domain"/>
    <property type="match status" value="1"/>
</dbReference>
<comment type="subcellular location">
    <subcellularLocation>
        <location evidence="1">Cell membrane</location>
        <topology evidence="1">Peripheral membrane protein</topology>
    </subcellularLocation>
    <subcellularLocation>
        <location evidence="2">Golgi apparatus membrane</location>
        <topology evidence="2">Peripheral membrane protein</topology>
    </subcellularLocation>
</comment>
<evidence type="ECO:0000256" key="3">
    <source>
        <dbReference type="ARBA" id="ARBA00022927"/>
    </source>
</evidence>
<dbReference type="PROSITE" id="PS50191">
    <property type="entry name" value="CRAL_TRIO"/>
    <property type="match status" value="1"/>
</dbReference>
<dbReference type="InterPro" id="IPR036865">
    <property type="entry name" value="CRAL-TRIO_dom_sf"/>
</dbReference>
<dbReference type="InterPro" id="IPR051026">
    <property type="entry name" value="PI/PC_transfer"/>
</dbReference>
<evidence type="ECO:0000259" key="7">
    <source>
        <dbReference type="PROSITE" id="PS50191"/>
    </source>
</evidence>
<dbReference type="SUPFAM" id="SSF52087">
    <property type="entry name" value="CRAL/TRIO domain"/>
    <property type="match status" value="1"/>
</dbReference>
<dbReference type="Pfam" id="PF00650">
    <property type="entry name" value="CRAL_TRIO"/>
    <property type="match status" value="1"/>
</dbReference>
<comment type="similarity">
    <text evidence="5">Belongs to the SFH family.</text>
</comment>
<protein>
    <submittedName>
        <fullName evidence="8">Phosphatidylinositol/phosphatidylcholine transfer protein SFH13</fullName>
    </submittedName>
</protein>
<reference evidence="8" key="1">
    <citation type="submission" date="2020-06" db="EMBL/GenBank/DDBJ databases">
        <authorList>
            <person name="Li T."/>
            <person name="Hu X."/>
            <person name="Zhang T."/>
            <person name="Song X."/>
            <person name="Zhang H."/>
            <person name="Dai N."/>
            <person name="Sheng W."/>
            <person name="Hou X."/>
            <person name="Wei L."/>
        </authorList>
    </citation>
    <scope>NUCLEOTIDE SEQUENCE</scope>
    <source>
        <strain evidence="8">3651</strain>
        <tissue evidence="8">Leaf</tissue>
    </source>
</reference>
<dbReference type="Proteomes" id="UP001293254">
    <property type="component" value="Unassembled WGS sequence"/>
</dbReference>
<evidence type="ECO:0000256" key="4">
    <source>
        <dbReference type="ARBA" id="ARBA00023034"/>
    </source>
</evidence>
<sequence>MSGQEGLEVYDETRERKSDYEISEDERRRSKIGALRKKAINASNKFTHSLKKRGKRKVDFRVPSISIEDVRDAKEEIAVCDLRQKLLDRGLLPLRHDDYHTLLRFLKAREFNIDKTIQMWEEMLNWRREYGADTILENFGFEELEEVLQYYPQGYHGVDREGRPVYIERLGKAHPSKLMRITTIERYLKYHVQEFEKALHEKFPACSIAAKKRICSTTTILDVQGLGIKNFTKTAASLLASMAKIDNSYYPETLHRMYIVNAGPGFKKVLWPAAQKFLDAKTIAKIHVLDTRSLGKLLEAIDPCQLPDFLGGSCTCNIEGGCLRSDKGPWGDPEIMKVVYNAEAALVWQIAKTAGDSHIQVQTLKGGHSDRSTVESGLDADDPCFSMRQNSSIISRLAPVDEEARTADLCIYYSCEEHFSPTDNDVGEEQAGKDESLAIYNVRDPNGDARPHTEGTLVMYLLDAIQVKLVKRSFQYMSRTLLSILIKPFAFIRNVPVEYWRSQSNIYPPSGLENEPEPNTHSSIRVKAVAEEDRILPCVQRLQRLESLLEQLNNKPAEIPIEKDQILQQSLDRIKSVEFELESTKRVLDTAVLKQLQIADLLENMREAKFQRRRWLLGVHNNDGNALLQKMSLLTTPFTSYFIGQTCKCSSMG</sequence>
<feature type="domain" description="CRAL-TRIO" evidence="7">
    <location>
        <begin position="143"/>
        <end position="318"/>
    </location>
</feature>
<keyword evidence="4" id="KW-0333">Golgi apparatus</keyword>
<evidence type="ECO:0000256" key="5">
    <source>
        <dbReference type="ARBA" id="ARBA00038020"/>
    </source>
</evidence>
<dbReference type="PANTHER" id="PTHR45657">
    <property type="entry name" value="CRAL-TRIO DOMAIN-CONTAINING PROTEIN YKL091C-RELATED"/>
    <property type="match status" value="1"/>
</dbReference>
<dbReference type="SMART" id="SM00516">
    <property type="entry name" value="SEC14"/>
    <property type="match status" value="1"/>
</dbReference>
<dbReference type="InterPro" id="IPR036273">
    <property type="entry name" value="CRAL/TRIO_N_dom_sf"/>
</dbReference>
<evidence type="ECO:0000256" key="2">
    <source>
        <dbReference type="ARBA" id="ARBA00004395"/>
    </source>
</evidence>
<dbReference type="CDD" id="cd00170">
    <property type="entry name" value="SEC14"/>
    <property type="match status" value="1"/>
</dbReference>
<feature type="region of interest" description="Disordered" evidence="6">
    <location>
        <begin position="1"/>
        <end position="28"/>
    </location>
</feature>
<evidence type="ECO:0000256" key="6">
    <source>
        <dbReference type="SAM" id="MobiDB-lite"/>
    </source>
</evidence>
<dbReference type="InterPro" id="IPR011074">
    <property type="entry name" value="CRAL/TRIO_N_dom"/>
</dbReference>
<keyword evidence="3" id="KW-0653">Protein transport</keyword>
<name>A0AAE2CYT4_9LAMI</name>
<feature type="compositionally biased region" description="Basic and acidic residues" evidence="6">
    <location>
        <begin position="11"/>
        <end position="28"/>
    </location>
</feature>
<gene>
    <name evidence="8" type="ORF">Salat_0298600</name>
</gene>
<organism evidence="8 9">
    <name type="scientific">Sesamum alatum</name>
    <dbReference type="NCBI Taxonomy" id="300844"/>
    <lineage>
        <taxon>Eukaryota</taxon>
        <taxon>Viridiplantae</taxon>
        <taxon>Streptophyta</taxon>
        <taxon>Embryophyta</taxon>
        <taxon>Tracheophyta</taxon>
        <taxon>Spermatophyta</taxon>
        <taxon>Magnoliopsida</taxon>
        <taxon>eudicotyledons</taxon>
        <taxon>Gunneridae</taxon>
        <taxon>Pentapetalae</taxon>
        <taxon>asterids</taxon>
        <taxon>lamiids</taxon>
        <taxon>Lamiales</taxon>
        <taxon>Pedaliaceae</taxon>
        <taxon>Sesamum</taxon>
    </lineage>
</organism>
<dbReference type="SMART" id="SM01100">
    <property type="entry name" value="CRAL_TRIO_N"/>
    <property type="match status" value="1"/>
</dbReference>
<proteinExistence type="inferred from homology"/>
<reference evidence="8" key="2">
    <citation type="journal article" date="2024" name="Plant">
        <title>Genomic evolution and insights into agronomic trait innovations of Sesamum species.</title>
        <authorList>
            <person name="Miao H."/>
            <person name="Wang L."/>
            <person name="Qu L."/>
            <person name="Liu H."/>
            <person name="Sun Y."/>
            <person name="Le M."/>
            <person name="Wang Q."/>
            <person name="Wei S."/>
            <person name="Zheng Y."/>
            <person name="Lin W."/>
            <person name="Duan Y."/>
            <person name="Cao H."/>
            <person name="Xiong S."/>
            <person name="Wang X."/>
            <person name="Wei L."/>
            <person name="Li C."/>
            <person name="Ma Q."/>
            <person name="Ju M."/>
            <person name="Zhao R."/>
            <person name="Li G."/>
            <person name="Mu C."/>
            <person name="Tian Q."/>
            <person name="Mei H."/>
            <person name="Zhang T."/>
            <person name="Gao T."/>
            <person name="Zhang H."/>
        </authorList>
    </citation>
    <scope>NUCLEOTIDE SEQUENCE</scope>
    <source>
        <strain evidence="8">3651</strain>
    </source>
</reference>
<dbReference type="InterPro" id="IPR001251">
    <property type="entry name" value="CRAL-TRIO_dom"/>
</dbReference>
<keyword evidence="3" id="KW-0813">Transport</keyword>
<dbReference type="AlphaFoldDB" id="A0AAE2CYT4"/>
<keyword evidence="9" id="KW-1185">Reference proteome</keyword>
<evidence type="ECO:0000256" key="1">
    <source>
        <dbReference type="ARBA" id="ARBA00004202"/>
    </source>
</evidence>
<comment type="caution">
    <text evidence="8">The sequence shown here is derived from an EMBL/GenBank/DDBJ whole genome shotgun (WGS) entry which is preliminary data.</text>
</comment>
<evidence type="ECO:0000313" key="9">
    <source>
        <dbReference type="Proteomes" id="UP001293254"/>
    </source>
</evidence>